<evidence type="ECO:0000313" key="1">
    <source>
        <dbReference type="EMBL" id="KAK7489901.1"/>
    </source>
</evidence>
<sequence>MFSRATKRSRWRGVLERAGRSCQDGGTGQCFSLGFCTRSSCLVECSGLRDAVFQVVALLWRDFMQNTAGFGGGRFPVLLFNTILVWASVEERFQCALFVIIQTIRGQSPAVCVTSGVCSAHAPLQTP</sequence>
<organism evidence="1 2">
    <name type="scientific">Batillaria attramentaria</name>
    <dbReference type="NCBI Taxonomy" id="370345"/>
    <lineage>
        <taxon>Eukaryota</taxon>
        <taxon>Metazoa</taxon>
        <taxon>Spiralia</taxon>
        <taxon>Lophotrochozoa</taxon>
        <taxon>Mollusca</taxon>
        <taxon>Gastropoda</taxon>
        <taxon>Caenogastropoda</taxon>
        <taxon>Sorbeoconcha</taxon>
        <taxon>Cerithioidea</taxon>
        <taxon>Batillariidae</taxon>
        <taxon>Batillaria</taxon>
    </lineage>
</organism>
<comment type="caution">
    <text evidence="1">The sequence shown here is derived from an EMBL/GenBank/DDBJ whole genome shotgun (WGS) entry which is preliminary data.</text>
</comment>
<gene>
    <name evidence="1" type="ORF">BaRGS_00018923</name>
</gene>
<proteinExistence type="predicted"/>
<keyword evidence="2" id="KW-1185">Reference proteome</keyword>
<dbReference type="AlphaFoldDB" id="A0ABD0KS32"/>
<dbReference type="EMBL" id="JACVVK020000133">
    <property type="protein sequence ID" value="KAK7489901.1"/>
    <property type="molecule type" value="Genomic_DNA"/>
</dbReference>
<evidence type="ECO:0000313" key="2">
    <source>
        <dbReference type="Proteomes" id="UP001519460"/>
    </source>
</evidence>
<reference evidence="1 2" key="1">
    <citation type="journal article" date="2023" name="Sci. Data">
        <title>Genome assembly of the Korean intertidal mud-creeper Batillaria attramentaria.</title>
        <authorList>
            <person name="Patra A.K."/>
            <person name="Ho P.T."/>
            <person name="Jun S."/>
            <person name="Lee S.J."/>
            <person name="Kim Y."/>
            <person name="Won Y.J."/>
        </authorList>
    </citation>
    <scope>NUCLEOTIDE SEQUENCE [LARGE SCALE GENOMIC DNA]</scope>
    <source>
        <strain evidence="1">Wonlab-2016</strain>
    </source>
</reference>
<dbReference type="Proteomes" id="UP001519460">
    <property type="component" value="Unassembled WGS sequence"/>
</dbReference>
<protein>
    <submittedName>
        <fullName evidence="1">Uncharacterized protein</fullName>
    </submittedName>
</protein>
<name>A0ABD0KS32_9CAEN</name>
<accession>A0ABD0KS32</accession>